<dbReference type="PANTHER" id="PTHR12151">
    <property type="entry name" value="ELECTRON TRANSPORT PROTIN SCO1/SENC FAMILY MEMBER"/>
    <property type="match status" value="1"/>
</dbReference>
<evidence type="ECO:0000256" key="4">
    <source>
        <dbReference type="SAM" id="Phobius"/>
    </source>
</evidence>
<proteinExistence type="inferred from homology"/>
<keyword evidence="2" id="KW-0186">Copper</keyword>
<reference evidence="5" key="1">
    <citation type="submission" date="2012-08" db="EMBL/GenBank/DDBJ databases">
        <title>Comparative genomics of metastatic and non-metastatic Leishmania guyanensis provides insights into polygenic factors involved in Leishmania RNA virus infection.</title>
        <authorList>
            <person name="Smith D."/>
            <person name="Hertz-Fowler C."/>
            <person name="Martin R."/>
            <person name="Dickens N."/>
            <person name="Fasel N."/>
            <person name="Falquet L."/>
            <person name="Beverley S."/>
            <person name="Zangger H."/>
            <person name="Calderon-Copete S."/>
            <person name="Mottram J."/>
            <person name="Xenarios I."/>
        </authorList>
    </citation>
    <scope>NUCLEOTIDE SEQUENCE</scope>
    <source>
        <strain evidence="5">MHOM/BR/75/M4147/SSU:IR2SAT-LUC</strain>
    </source>
</reference>
<dbReference type="GO" id="GO:0046872">
    <property type="term" value="F:metal ion binding"/>
    <property type="evidence" value="ECO:0007669"/>
    <property type="project" value="UniProtKB-KW"/>
</dbReference>
<sequence>MLARGFPRQRYLGKACRVELVFLASTPVALCSSSQRDSTGDNARTTGKGFGSPATGLRCVACCYNPCRILIGTTSSTRSNARSSCALSSSWRHASNTTRIGGKDIDIVDQEKPIHIRVAEQKDSQIYTYSEYVEKHELEERAGRTMSEAVDEMRDNPVWMLWALGFLTLGVMTVVISIRIRREQMRFDPKLRAVKSFDSPEGPSIGGPFSLVDVKTGKRITDADLKGKWLYIYFGFTNCPDVCPEEMAKMARVINHLDKKVGRDYWQPIFISLDSKRDTPAKIREYLSDFSPRIMGLVGTQAEVEEAARQYRVYFAIPDEEVMSEDDYLVDHSIIMYLIDPEGRFSDYTTKEFQWFESYSKLLRRMMDYERHRATEEQQRVQRGEAPLADGEAPANLKIANLASMLDNAEVQAAQEAALRNQPKGLSSLRS</sequence>
<dbReference type="Pfam" id="PF02630">
    <property type="entry name" value="SCO1-SenC"/>
    <property type="match status" value="1"/>
</dbReference>
<feature type="binding site" evidence="2">
    <location>
        <position position="243"/>
    </location>
    <ligand>
        <name>Cu cation</name>
        <dbReference type="ChEBI" id="CHEBI:23378"/>
    </ligand>
</feature>
<dbReference type="SUPFAM" id="SSF52833">
    <property type="entry name" value="Thioredoxin-like"/>
    <property type="match status" value="1"/>
</dbReference>
<protein>
    <submittedName>
        <fullName evidence="5">Electon transport protein SCO1/SCO2, putative</fullName>
    </submittedName>
</protein>
<evidence type="ECO:0000256" key="1">
    <source>
        <dbReference type="ARBA" id="ARBA00010996"/>
    </source>
</evidence>
<feature type="transmembrane region" description="Helical" evidence="4">
    <location>
        <begin position="159"/>
        <end position="180"/>
    </location>
</feature>
<dbReference type="Gene3D" id="3.40.30.10">
    <property type="entry name" value="Glutaredoxin"/>
    <property type="match status" value="1"/>
</dbReference>
<keyword evidence="4" id="KW-1133">Transmembrane helix</keyword>
<organism evidence="5">
    <name type="scientific">Leishmania guyanensis</name>
    <dbReference type="NCBI Taxonomy" id="5670"/>
    <lineage>
        <taxon>Eukaryota</taxon>
        <taxon>Discoba</taxon>
        <taxon>Euglenozoa</taxon>
        <taxon>Kinetoplastea</taxon>
        <taxon>Metakinetoplastina</taxon>
        <taxon>Trypanosomatida</taxon>
        <taxon>Trypanosomatidae</taxon>
        <taxon>Leishmaniinae</taxon>
        <taxon>Leishmania</taxon>
        <taxon>Leishmania guyanensis species complex</taxon>
    </lineage>
</organism>
<dbReference type="InterPro" id="IPR003782">
    <property type="entry name" value="SCO1/SenC"/>
</dbReference>
<feature type="disulfide bond" description="Redox-active" evidence="3">
    <location>
        <begin position="239"/>
        <end position="243"/>
    </location>
</feature>
<keyword evidence="4" id="KW-0812">Transmembrane</keyword>
<name>A0A1E1IYT4_LEIGU</name>
<evidence type="ECO:0000256" key="2">
    <source>
        <dbReference type="PIRSR" id="PIRSR603782-1"/>
    </source>
</evidence>
<evidence type="ECO:0000313" key="5">
    <source>
        <dbReference type="EMBL" id="CCM16479.1"/>
    </source>
</evidence>
<keyword evidence="2" id="KW-0479">Metal-binding</keyword>
<comment type="similarity">
    <text evidence="1">Belongs to the SCO1/2 family.</text>
</comment>
<dbReference type="FunFam" id="3.40.30.10:FF:000013">
    <property type="entry name" value="Blast:Protein SCO1 homolog, mitochondrial"/>
    <property type="match status" value="1"/>
</dbReference>
<keyword evidence="3" id="KW-1015">Disulfide bond</keyword>
<gene>
    <name evidence="5" type="primary">LgM4147LRVhigh.26.01270.00050</name>
    <name evidence="5" type="ORF">BN36_2639840</name>
</gene>
<feature type="binding site" evidence="2">
    <location>
        <position position="332"/>
    </location>
    <ligand>
        <name>Cu cation</name>
        <dbReference type="ChEBI" id="CHEBI:23378"/>
    </ligand>
</feature>
<dbReference type="PANTHER" id="PTHR12151:SF25">
    <property type="entry name" value="LINALOOL DEHYDRATASE_ISOMERASE DOMAIN-CONTAINING PROTEIN"/>
    <property type="match status" value="1"/>
</dbReference>
<dbReference type="InterPro" id="IPR036249">
    <property type="entry name" value="Thioredoxin-like_sf"/>
</dbReference>
<dbReference type="CDD" id="cd02968">
    <property type="entry name" value="SCO"/>
    <property type="match status" value="1"/>
</dbReference>
<keyword evidence="4" id="KW-0472">Membrane</keyword>
<dbReference type="AlphaFoldDB" id="A0A1E1IYT4"/>
<feature type="binding site" evidence="2">
    <location>
        <position position="239"/>
    </location>
    <ligand>
        <name>Cu cation</name>
        <dbReference type="ChEBI" id="CHEBI:23378"/>
    </ligand>
</feature>
<accession>A0A1E1IYT4</accession>
<evidence type="ECO:0000256" key="3">
    <source>
        <dbReference type="PIRSR" id="PIRSR603782-2"/>
    </source>
</evidence>
<dbReference type="EMBL" id="CALQ01001077">
    <property type="protein sequence ID" value="CCM16479.1"/>
    <property type="molecule type" value="Genomic_DNA"/>
</dbReference>